<accession>T1EH95</accession>
<dbReference type="RefSeq" id="XP_009010926.1">
    <property type="nucleotide sequence ID" value="XM_009012678.1"/>
</dbReference>
<evidence type="ECO:0000313" key="3">
    <source>
        <dbReference type="Proteomes" id="UP000015101"/>
    </source>
</evidence>
<reference evidence="3" key="1">
    <citation type="submission" date="2012-12" db="EMBL/GenBank/DDBJ databases">
        <authorList>
            <person name="Hellsten U."/>
            <person name="Grimwood J."/>
            <person name="Chapman J.A."/>
            <person name="Shapiro H."/>
            <person name="Aerts A."/>
            <person name="Otillar R.P."/>
            <person name="Terry A.Y."/>
            <person name="Boore J.L."/>
            <person name="Simakov O."/>
            <person name="Marletaz F."/>
            <person name="Cho S.-J."/>
            <person name="Edsinger-Gonzales E."/>
            <person name="Havlak P."/>
            <person name="Kuo D.-H."/>
            <person name="Larsson T."/>
            <person name="Lv J."/>
            <person name="Arendt D."/>
            <person name="Savage R."/>
            <person name="Osoegawa K."/>
            <person name="de Jong P."/>
            <person name="Lindberg D.R."/>
            <person name="Seaver E.C."/>
            <person name="Weisblat D.A."/>
            <person name="Putnam N.H."/>
            <person name="Grigoriev I.V."/>
            <person name="Rokhsar D.S."/>
        </authorList>
    </citation>
    <scope>NUCLEOTIDE SEQUENCE</scope>
</reference>
<dbReference type="HOGENOM" id="CLU_170011_0_0_1"/>
<sequence>SFARLLKNSPFIQIGDPNGAVVRGTIIETLDDNLYIDFGGKFHCVCKKPRYKTDMYTRGTKVRLRLIDLELASKFMGSDKGISLLEADAVLLGIDRD</sequence>
<evidence type="ECO:0008006" key="4">
    <source>
        <dbReference type="Google" id="ProtNLM"/>
    </source>
</evidence>
<dbReference type="EMBL" id="AMQM01002698">
    <property type="status" value="NOT_ANNOTATED_CDS"/>
    <property type="molecule type" value="Genomic_DNA"/>
</dbReference>
<dbReference type="STRING" id="6412.T1EH95"/>
<dbReference type="OrthoDB" id="6020229at2759"/>
<dbReference type="EnsemblMetazoa" id="HelroT126342">
    <property type="protein sequence ID" value="HelroP126342"/>
    <property type="gene ID" value="HelroG126342"/>
</dbReference>
<reference evidence="1 3" key="2">
    <citation type="journal article" date="2013" name="Nature">
        <title>Insights into bilaterian evolution from three spiralian genomes.</title>
        <authorList>
            <person name="Simakov O."/>
            <person name="Marletaz F."/>
            <person name="Cho S.J."/>
            <person name="Edsinger-Gonzales E."/>
            <person name="Havlak P."/>
            <person name="Hellsten U."/>
            <person name="Kuo D.H."/>
            <person name="Larsson T."/>
            <person name="Lv J."/>
            <person name="Arendt D."/>
            <person name="Savage R."/>
            <person name="Osoegawa K."/>
            <person name="de Jong P."/>
            <person name="Grimwood J."/>
            <person name="Chapman J.A."/>
            <person name="Shapiro H."/>
            <person name="Aerts A."/>
            <person name="Otillar R.P."/>
            <person name="Terry A.Y."/>
            <person name="Boore J.L."/>
            <person name="Grigoriev I.V."/>
            <person name="Lindberg D.R."/>
            <person name="Seaver E.C."/>
            <person name="Weisblat D.A."/>
            <person name="Putnam N.H."/>
            <person name="Rokhsar D.S."/>
        </authorList>
    </citation>
    <scope>NUCLEOTIDE SEQUENCE</scope>
</reference>
<gene>
    <name evidence="2" type="primary">20195945</name>
    <name evidence="1" type="ORF">HELRODRAFT_126342</name>
</gene>
<dbReference type="PANTHER" id="PTHR13447">
    <property type="entry name" value="MITOCHONDRIAL 28S RIBOSOMAL PROTEIN S28"/>
    <property type="match status" value="1"/>
</dbReference>
<protein>
    <recommendedName>
        <fullName evidence="4">S1 motif domain-containing protein</fullName>
    </recommendedName>
</protein>
<dbReference type="Pfam" id="PF10246">
    <property type="entry name" value="MRP-S35"/>
    <property type="match status" value="1"/>
</dbReference>
<keyword evidence="3" id="KW-1185">Reference proteome</keyword>
<dbReference type="Proteomes" id="UP000015101">
    <property type="component" value="Unassembled WGS sequence"/>
</dbReference>
<dbReference type="OMA" id="NKYQKGT"/>
<evidence type="ECO:0000313" key="2">
    <source>
        <dbReference type="EnsemblMetazoa" id="HelroP126342"/>
    </source>
</evidence>
<dbReference type="GeneID" id="20195945"/>
<dbReference type="KEGG" id="hro:HELRODRAFT_126342"/>
<reference evidence="2" key="3">
    <citation type="submission" date="2015-06" db="UniProtKB">
        <authorList>
            <consortium name="EnsemblMetazoa"/>
        </authorList>
    </citation>
    <scope>IDENTIFICATION</scope>
</reference>
<name>T1EH95_HELRO</name>
<dbReference type="AlphaFoldDB" id="T1EH95"/>
<organism evidence="2 3">
    <name type="scientific">Helobdella robusta</name>
    <name type="common">Californian leech</name>
    <dbReference type="NCBI Taxonomy" id="6412"/>
    <lineage>
        <taxon>Eukaryota</taxon>
        <taxon>Metazoa</taxon>
        <taxon>Spiralia</taxon>
        <taxon>Lophotrochozoa</taxon>
        <taxon>Annelida</taxon>
        <taxon>Clitellata</taxon>
        <taxon>Hirudinea</taxon>
        <taxon>Rhynchobdellida</taxon>
        <taxon>Glossiphoniidae</taxon>
        <taxon>Helobdella</taxon>
    </lineage>
</organism>
<dbReference type="eggNOG" id="KOG4078">
    <property type="taxonomic scope" value="Eukaryota"/>
</dbReference>
<dbReference type="EMBL" id="KB095858">
    <property type="protein sequence ID" value="ESO10657.1"/>
    <property type="molecule type" value="Genomic_DNA"/>
</dbReference>
<evidence type="ECO:0000313" key="1">
    <source>
        <dbReference type="EMBL" id="ESO10657.1"/>
    </source>
</evidence>
<dbReference type="InterPro" id="IPR019375">
    <property type="entry name" value="Ribosomal_bS1m"/>
</dbReference>
<dbReference type="InParanoid" id="T1EH95"/>
<proteinExistence type="predicted"/>
<dbReference type="CTD" id="20195945"/>
<dbReference type="PANTHER" id="PTHR13447:SF2">
    <property type="entry name" value="SMALL RIBOSOMAL SUBUNIT PROTEIN BS1M"/>
    <property type="match status" value="1"/>
</dbReference>